<dbReference type="InterPro" id="IPR012337">
    <property type="entry name" value="RNaseH-like_sf"/>
</dbReference>
<dbReference type="EMBL" id="CP147404">
    <property type="protein sequence ID" value="WXB94060.1"/>
    <property type="molecule type" value="Genomic_DNA"/>
</dbReference>
<sequence length="106" mass="12531">MRFEQIIHWMKQLNGKANSALYAPLLKQNNSEHIAFIRNLEKEMERENTLFTPLEDCCSYYGIDIHERHHALGDAKMTAQLWTRSVKKLQELGFQTLFDVYQGCRK</sequence>
<protein>
    <recommendedName>
        <fullName evidence="3">DNA polymerase III subunit epsilon</fullName>
    </recommendedName>
</protein>
<keyword evidence="2" id="KW-1185">Reference proteome</keyword>
<accession>A0ABZ2N8Y6</accession>
<dbReference type="Gene3D" id="3.30.420.10">
    <property type="entry name" value="Ribonuclease H-like superfamily/Ribonuclease H"/>
    <property type="match status" value="1"/>
</dbReference>
<evidence type="ECO:0008006" key="3">
    <source>
        <dbReference type="Google" id="ProtNLM"/>
    </source>
</evidence>
<dbReference type="SUPFAM" id="SSF53098">
    <property type="entry name" value="Ribonuclease H-like"/>
    <property type="match status" value="1"/>
</dbReference>
<dbReference type="Proteomes" id="UP001387364">
    <property type="component" value="Chromosome"/>
</dbReference>
<gene>
    <name evidence="1" type="ORF">WDJ61_05375</name>
</gene>
<evidence type="ECO:0000313" key="1">
    <source>
        <dbReference type="EMBL" id="WXB94060.1"/>
    </source>
</evidence>
<proteinExistence type="predicted"/>
<dbReference type="RefSeq" id="WP_338753652.1">
    <property type="nucleotide sequence ID" value="NZ_CP147404.1"/>
</dbReference>
<dbReference type="InterPro" id="IPR036397">
    <property type="entry name" value="RNaseH_sf"/>
</dbReference>
<name>A0ABZ2N8Y6_9BACI</name>
<organism evidence="1 2">
    <name type="scientific">Bacillus kandeliae</name>
    <dbReference type="NCBI Taxonomy" id="3129297"/>
    <lineage>
        <taxon>Bacteria</taxon>
        <taxon>Bacillati</taxon>
        <taxon>Bacillota</taxon>
        <taxon>Bacilli</taxon>
        <taxon>Bacillales</taxon>
        <taxon>Bacillaceae</taxon>
        <taxon>Bacillus</taxon>
    </lineage>
</organism>
<reference evidence="1 2" key="1">
    <citation type="submission" date="2024-02" db="EMBL/GenBank/DDBJ databases">
        <title>Seven novel Bacillus-like species.</title>
        <authorList>
            <person name="Liu G."/>
        </authorList>
    </citation>
    <scope>NUCLEOTIDE SEQUENCE [LARGE SCALE GENOMIC DNA]</scope>
    <source>
        <strain evidence="1 2">FJAT-52991</strain>
    </source>
</reference>
<evidence type="ECO:0000313" key="2">
    <source>
        <dbReference type="Proteomes" id="UP001387364"/>
    </source>
</evidence>